<evidence type="ECO:0000256" key="1">
    <source>
        <dbReference type="PROSITE-ProRule" id="PRU00520"/>
    </source>
</evidence>
<dbReference type="STRING" id="121845.A0A3Q0J453"/>
<dbReference type="SUPFAM" id="SSF54975">
    <property type="entry name" value="Acylphosphatase/BLUF domain-like"/>
    <property type="match status" value="1"/>
</dbReference>
<dbReference type="InterPro" id="IPR001792">
    <property type="entry name" value="Acylphosphatase-like_dom"/>
</dbReference>
<feature type="domain" description="Acylphosphatase-like" evidence="3">
    <location>
        <begin position="45"/>
        <end position="140"/>
    </location>
</feature>
<evidence type="ECO:0000256" key="2">
    <source>
        <dbReference type="RuleBase" id="RU004168"/>
    </source>
</evidence>
<dbReference type="Proteomes" id="UP000079169">
    <property type="component" value="Unplaced"/>
</dbReference>
<accession>A0A3Q0J453</accession>
<dbReference type="Pfam" id="PF00708">
    <property type="entry name" value="Acylphosphatase"/>
    <property type="match status" value="1"/>
</dbReference>
<keyword evidence="4" id="KW-1185">Reference proteome</keyword>
<dbReference type="AlphaFoldDB" id="A0A3Q0J453"/>
<evidence type="ECO:0000313" key="5">
    <source>
        <dbReference type="RefSeq" id="XP_026683272.1"/>
    </source>
</evidence>
<evidence type="ECO:0000313" key="4">
    <source>
        <dbReference type="Proteomes" id="UP000079169"/>
    </source>
</evidence>
<dbReference type="Gene3D" id="3.30.70.100">
    <property type="match status" value="1"/>
</dbReference>
<dbReference type="RefSeq" id="XP_026683273.1">
    <property type="nucleotide sequence ID" value="XM_026827472.1"/>
</dbReference>
<sequence length="223" mass="26351">MSTVSTTHHIFGFLFDQYKYLTSFPLDMINKDLVVATEKTNAMKMFCFQYFGKVRYVGLRTTIYRRIKEMYPDSIRGYIMYTHRGTVFGKVCGNKQDVDDIKTFLKRLKTPTSKVTKLEFRGECPIQRFPKGLKKFHFYKGLFEDGVNNIPYLRQQYSRLKSHDKVIASEDEYGSENIEYSEPVTDHIDHQVNRLFRKYGDGIDGNCDKRMLRKYNLKIDGIY</sequence>
<dbReference type="GeneID" id="103514527"/>
<proteinExistence type="inferred from homology"/>
<evidence type="ECO:0000259" key="3">
    <source>
        <dbReference type="PROSITE" id="PS51160"/>
    </source>
</evidence>
<evidence type="ECO:0000313" key="6">
    <source>
        <dbReference type="RefSeq" id="XP_026683273.1"/>
    </source>
</evidence>
<comment type="similarity">
    <text evidence="2">Belongs to the acylphosphatase family.</text>
</comment>
<dbReference type="PaxDb" id="121845-A0A3Q0J453"/>
<dbReference type="KEGG" id="dci:103514527"/>
<dbReference type="PROSITE" id="PS51160">
    <property type="entry name" value="ACYLPHOSPHATASE_3"/>
    <property type="match status" value="1"/>
</dbReference>
<gene>
    <name evidence="5 6" type="primary">LOC103514527</name>
</gene>
<dbReference type="RefSeq" id="XP_026683272.1">
    <property type="nucleotide sequence ID" value="XM_026827471.1"/>
</dbReference>
<organism evidence="4 5">
    <name type="scientific">Diaphorina citri</name>
    <name type="common">Asian citrus psyllid</name>
    <dbReference type="NCBI Taxonomy" id="121845"/>
    <lineage>
        <taxon>Eukaryota</taxon>
        <taxon>Metazoa</taxon>
        <taxon>Ecdysozoa</taxon>
        <taxon>Arthropoda</taxon>
        <taxon>Hexapoda</taxon>
        <taxon>Insecta</taxon>
        <taxon>Pterygota</taxon>
        <taxon>Neoptera</taxon>
        <taxon>Paraneoptera</taxon>
        <taxon>Hemiptera</taxon>
        <taxon>Sternorrhyncha</taxon>
        <taxon>Psylloidea</taxon>
        <taxon>Psyllidae</taxon>
        <taxon>Diaphorininae</taxon>
        <taxon>Diaphorina</taxon>
    </lineage>
</organism>
<name>A0A3Q0J453_DIACI</name>
<protein>
    <submittedName>
        <fullName evidence="5 6">Uncharacterized protein LOC103514527 isoform X1</fullName>
    </submittedName>
</protein>
<dbReference type="InterPro" id="IPR036046">
    <property type="entry name" value="Acylphosphatase-like_dom_sf"/>
</dbReference>
<comment type="caution">
    <text evidence="1">Lacks conserved residue(s) required for the propagation of feature annotation.</text>
</comment>
<reference evidence="5 6" key="1">
    <citation type="submission" date="2025-04" db="UniProtKB">
        <authorList>
            <consortium name="RefSeq"/>
        </authorList>
    </citation>
    <scope>IDENTIFICATION</scope>
</reference>